<dbReference type="InterPro" id="IPR035965">
    <property type="entry name" value="PAS-like_dom_sf"/>
</dbReference>
<comment type="caution">
    <text evidence="9">The sequence shown here is derived from an EMBL/GenBank/DDBJ whole genome shotgun (WGS) entry which is preliminary data.</text>
</comment>
<dbReference type="NCBIfam" id="TIGR00229">
    <property type="entry name" value="sensory_box"/>
    <property type="match status" value="1"/>
</dbReference>
<dbReference type="Pfam" id="PF08447">
    <property type="entry name" value="PAS_3"/>
    <property type="match status" value="1"/>
</dbReference>
<proteinExistence type="predicted"/>
<comment type="catalytic activity">
    <reaction evidence="1">
        <text>ATP + protein L-histidine = ADP + protein N-phospho-L-histidine.</text>
        <dbReference type="EC" id="2.7.13.3"/>
    </reaction>
</comment>
<dbReference type="CDD" id="cd00130">
    <property type="entry name" value="PAS"/>
    <property type="match status" value="1"/>
</dbReference>
<evidence type="ECO:0000259" key="8">
    <source>
        <dbReference type="PROSITE" id="PS50113"/>
    </source>
</evidence>
<dbReference type="Gene3D" id="3.30.450.20">
    <property type="entry name" value="PAS domain"/>
    <property type="match status" value="1"/>
</dbReference>
<dbReference type="PANTHER" id="PTHR43304:SF1">
    <property type="entry name" value="PAC DOMAIN-CONTAINING PROTEIN"/>
    <property type="match status" value="1"/>
</dbReference>
<dbReference type="InterPro" id="IPR036890">
    <property type="entry name" value="HATPase_C_sf"/>
</dbReference>
<dbReference type="Proteomes" id="UP001139286">
    <property type="component" value="Unassembled WGS sequence"/>
</dbReference>
<sequence>MSGKERGIKLDTYKIFESIFNFANGGIAIVSLNGDWIKVNDSIEKTLGYPKEELYGLTFQDITHKDDLDTDLNKMYALLNNEIESYQMEKRYFHKAGHIVWALLSVSLVKDEVGSPLYFISQIHDISSQKSATKDFEIMLDVAQEQNVRLSNFANIITHNLRTHAANLDVLFGFIEEEDPEITLKNDNFKYLKESITNLNETVAHLSEIAKIRAVSVSKLKSLSLYTYVKNAIYNVSALLKKHNFDVVNNINPDHCIKAIPAYLDSIILNLLTNAIKYRSSERLGQVVLSSYLDNGFVVFTIKDNGVGIDLDKHGANMFQMYKTFHRNKDAIGLGLFITRNQIESMGGKISVNSAINVGTTFSVFFKNAEKGFN</sequence>
<feature type="domain" description="Histidine kinase" evidence="6">
    <location>
        <begin position="156"/>
        <end position="370"/>
    </location>
</feature>
<dbReference type="InterPro" id="IPR003594">
    <property type="entry name" value="HATPase_dom"/>
</dbReference>
<gene>
    <name evidence="9" type="ORF">LG651_10515</name>
</gene>
<dbReference type="SUPFAM" id="SSF55874">
    <property type="entry name" value="ATPase domain of HSP90 chaperone/DNA topoisomerase II/histidine kinase"/>
    <property type="match status" value="1"/>
</dbReference>
<evidence type="ECO:0000259" key="6">
    <source>
        <dbReference type="PROSITE" id="PS50109"/>
    </source>
</evidence>
<organism evidence="9 10">
    <name type="scientific">Neotamlana sargassicola</name>
    <dbReference type="NCBI Taxonomy" id="2883125"/>
    <lineage>
        <taxon>Bacteria</taxon>
        <taxon>Pseudomonadati</taxon>
        <taxon>Bacteroidota</taxon>
        <taxon>Flavobacteriia</taxon>
        <taxon>Flavobacteriales</taxon>
        <taxon>Flavobacteriaceae</taxon>
        <taxon>Neotamlana</taxon>
    </lineage>
</organism>
<dbReference type="InterPro" id="IPR001610">
    <property type="entry name" value="PAC"/>
</dbReference>
<feature type="domain" description="PAS" evidence="7">
    <location>
        <begin position="12"/>
        <end position="82"/>
    </location>
</feature>
<evidence type="ECO:0000256" key="2">
    <source>
        <dbReference type="ARBA" id="ARBA00012438"/>
    </source>
</evidence>
<evidence type="ECO:0000256" key="1">
    <source>
        <dbReference type="ARBA" id="ARBA00000085"/>
    </source>
</evidence>
<keyword evidence="5" id="KW-0418">Kinase</keyword>
<accession>A0A9X1I6G0</accession>
<protein>
    <recommendedName>
        <fullName evidence="2">histidine kinase</fullName>
        <ecNumber evidence="2">2.7.13.3</ecNumber>
    </recommendedName>
</protein>
<dbReference type="PROSITE" id="PS50112">
    <property type="entry name" value="PAS"/>
    <property type="match status" value="1"/>
</dbReference>
<dbReference type="InterPro" id="IPR000014">
    <property type="entry name" value="PAS"/>
</dbReference>
<dbReference type="GO" id="GO:0004673">
    <property type="term" value="F:protein histidine kinase activity"/>
    <property type="evidence" value="ECO:0007669"/>
    <property type="project" value="UniProtKB-EC"/>
</dbReference>
<feature type="domain" description="PAC" evidence="8">
    <location>
        <begin position="86"/>
        <end position="138"/>
    </location>
</feature>
<dbReference type="InterPro" id="IPR013655">
    <property type="entry name" value="PAS_fold_3"/>
</dbReference>
<evidence type="ECO:0000313" key="10">
    <source>
        <dbReference type="Proteomes" id="UP001139286"/>
    </source>
</evidence>
<evidence type="ECO:0000256" key="5">
    <source>
        <dbReference type="ARBA" id="ARBA00022777"/>
    </source>
</evidence>
<dbReference type="Gene3D" id="3.30.565.10">
    <property type="entry name" value="Histidine kinase-like ATPase, C-terminal domain"/>
    <property type="match status" value="1"/>
</dbReference>
<dbReference type="InterPro" id="IPR004358">
    <property type="entry name" value="Sig_transdc_His_kin-like_C"/>
</dbReference>
<dbReference type="AlphaFoldDB" id="A0A9X1I6G0"/>
<keyword evidence="10" id="KW-1185">Reference proteome</keyword>
<dbReference type="PROSITE" id="PS50113">
    <property type="entry name" value="PAC"/>
    <property type="match status" value="1"/>
</dbReference>
<reference evidence="9" key="1">
    <citation type="submission" date="2021-10" db="EMBL/GenBank/DDBJ databases">
        <title>Tamlana sargassums sp. nov., and Tamlana laminarinivorans sp. nov., two new bacteria isolated from the brown alga.</title>
        <authorList>
            <person name="Li J."/>
        </authorList>
    </citation>
    <scope>NUCLEOTIDE SEQUENCE</scope>
    <source>
        <strain evidence="9">62-3</strain>
    </source>
</reference>
<dbReference type="SUPFAM" id="SSF55785">
    <property type="entry name" value="PYP-like sensor domain (PAS domain)"/>
    <property type="match status" value="1"/>
</dbReference>
<dbReference type="SMART" id="SM00086">
    <property type="entry name" value="PAC"/>
    <property type="match status" value="2"/>
</dbReference>
<keyword evidence="4" id="KW-0808">Transferase</keyword>
<dbReference type="SMART" id="SM00387">
    <property type="entry name" value="HATPase_c"/>
    <property type="match status" value="1"/>
</dbReference>
<dbReference type="PROSITE" id="PS50109">
    <property type="entry name" value="HIS_KIN"/>
    <property type="match status" value="1"/>
</dbReference>
<dbReference type="PANTHER" id="PTHR43304">
    <property type="entry name" value="PHYTOCHROME-LIKE PROTEIN CPH1"/>
    <property type="match status" value="1"/>
</dbReference>
<dbReference type="InterPro" id="IPR005467">
    <property type="entry name" value="His_kinase_dom"/>
</dbReference>
<evidence type="ECO:0000256" key="4">
    <source>
        <dbReference type="ARBA" id="ARBA00022679"/>
    </source>
</evidence>
<dbReference type="Pfam" id="PF02518">
    <property type="entry name" value="HATPase_c"/>
    <property type="match status" value="1"/>
</dbReference>
<dbReference type="PRINTS" id="PR00344">
    <property type="entry name" value="BCTRLSENSOR"/>
</dbReference>
<evidence type="ECO:0000259" key="7">
    <source>
        <dbReference type="PROSITE" id="PS50112"/>
    </source>
</evidence>
<dbReference type="InterPro" id="IPR052162">
    <property type="entry name" value="Sensor_kinase/Photoreceptor"/>
</dbReference>
<dbReference type="SMART" id="SM00091">
    <property type="entry name" value="PAS"/>
    <property type="match status" value="1"/>
</dbReference>
<dbReference type="InterPro" id="IPR000700">
    <property type="entry name" value="PAS-assoc_C"/>
</dbReference>
<keyword evidence="3" id="KW-0597">Phosphoprotein</keyword>
<dbReference type="EC" id="2.7.13.3" evidence="2"/>
<dbReference type="RefSeq" id="WP_226696083.1">
    <property type="nucleotide sequence ID" value="NZ_JAJAPX010000004.1"/>
</dbReference>
<evidence type="ECO:0000313" key="9">
    <source>
        <dbReference type="EMBL" id="MCB4808682.1"/>
    </source>
</evidence>
<name>A0A9X1I6G0_9FLAO</name>
<evidence type="ECO:0000256" key="3">
    <source>
        <dbReference type="ARBA" id="ARBA00022553"/>
    </source>
</evidence>
<dbReference type="EMBL" id="JAJAPX010000004">
    <property type="protein sequence ID" value="MCB4808682.1"/>
    <property type="molecule type" value="Genomic_DNA"/>
</dbReference>